<protein>
    <submittedName>
        <fullName evidence="2">Integrase core domain protein</fullName>
    </submittedName>
</protein>
<dbReference type="Proteomes" id="UP000037175">
    <property type="component" value="Unassembled WGS sequence"/>
</dbReference>
<organism evidence="2 3">
    <name type="scientific">Thermincola ferriacetica</name>
    <dbReference type="NCBI Taxonomy" id="281456"/>
    <lineage>
        <taxon>Bacteria</taxon>
        <taxon>Bacillati</taxon>
        <taxon>Bacillota</taxon>
        <taxon>Clostridia</taxon>
        <taxon>Eubacteriales</taxon>
        <taxon>Thermincolaceae</taxon>
        <taxon>Thermincola</taxon>
    </lineage>
</organism>
<feature type="domain" description="Integrase catalytic" evidence="1">
    <location>
        <begin position="2"/>
        <end position="180"/>
    </location>
</feature>
<dbReference type="Gene3D" id="3.30.420.10">
    <property type="entry name" value="Ribonuclease H-like superfamily/Ribonuclease H"/>
    <property type="match status" value="1"/>
</dbReference>
<keyword evidence="3" id="KW-1185">Reference proteome</keyword>
<dbReference type="InterPro" id="IPR012337">
    <property type="entry name" value="RNaseH-like_sf"/>
</dbReference>
<gene>
    <name evidence="2" type="ORF">Tfer_2623</name>
</gene>
<dbReference type="PANTHER" id="PTHR35004">
    <property type="entry name" value="TRANSPOSASE RV3428C-RELATED"/>
    <property type="match status" value="1"/>
</dbReference>
<dbReference type="InterPro" id="IPR001584">
    <property type="entry name" value="Integrase_cat-core"/>
</dbReference>
<dbReference type="InterPro" id="IPR036397">
    <property type="entry name" value="RNaseH_sf"/>
</dbReference>
<dbReference type="GO" id="GO:0015074">
    <property type="term" value="P:DNA integration"/>
    <property type="evidence" value="ECO:0007669"/>
    <property type="project" value="InterPro"/>
</dbReference>
<reference evidence="3" key="1">
    <citation type="submission" date="2015-07" db="EMBL/GenBank/DDBJ databases">
        <title>Complete Genome of Thermincola ferriacetica strain Z-0001T.</title>
        <authorList>
            <person name="Lusk B."/>
            <person name="Badalamenti J.P."/>
            <person name="Parameswaran P."/>
            <person name="Bond D.R."/>
            <person name="Torres C.I."/>
        </authorList>
    </citation>
    <scope>NUCLEOTIDE SEQUENCE [LARGE SCALE GENOMIC DNA]</scope>
    <source>
        <strain evidence="3">Z-0001</strain>
    </source>
</reference>
<evidence type="ECO:0000313" key="3">
    <source>
        <dbReference type="Proteomes" id="UP000037175"/>
    </source>
</evidence>
<sequence length="183" mass="21156">MATEDPPMGHQMQVDLGVVYIRDARTMNYRKLYCVACVLSHSRYKWGEWYTQALTAAQLVSALQECFEYMGGMPKEPVFDQDRLIAVDENYGDIIYTREFEQFRQQMGFNVYLCRGADPESKGKVEAVVKYFKNNFARNKTYTELDIWNEDFLAWLNRTGNAKVHGTTKKIPAEVFSSTGQRG</sequence>
<dbReference type="PROSITE" id="PS50994">
    <property type="entry name" value="INTEGRASE"/>
    <property type="match status" value="1"/>
</dbReference>
<dbReference type="PANTHER" id="PTHR35004:SF6">
    <property type="entry name" value="TRANSPOSASE"/>
    <property type="match status" value="1"/>
</dbReference>
<dbReference type="SUPFAM" id="SSF53098">
    <property type="entry name" value="Ribonuclease H-like"/>
    <property type="match status" value="1"/>
</dbReference>
<dbReference type="RefSeq" id="WP_152909051.1">
    <property type="nucleotide sequence ID" value="NZ_LGTE01000021.1"/>
</dbReference>
<dbReference type="EMBL" id="LGTE01000021">
    <property type="protein sequence ID" value="KNZ68853.1"/>
    <property type="molecule type" value="Genomic_DNA"/>
</dbReference>
<name>A0A0L6W0B1_9FIRM</name>
<comment type="caution">
    <text evidence="2">The sequence shown here is derived from an EMBL/GenBank/DDBJ whole genome shotgun (WGS) entry which is preliminary data.</text>
</comment>
<dbReference type="PATRIC" id="fig|281456.6.peg.2736"/>
<dbReference type="AlphaFoldDB" id="A0A0L6W0B1"/>
<accession>A0A0L6W0B1</accession>
<evidence type="ECO:0000313" key="2">
    <source>
        <dbReference type="EMBL" id="KNZ68853.1"/>
    </source>
</evidence>
<proteinExistence type="predicted"/>
<evidence type="ECO:0000259" key="1">
    <source>
        <dbReference type="PROSITE" id="PS50994"/>
    </source>
</evidence>
<dbReference type="GO" id="GO:0003676">
    <property type="term" value="F:nucleic acid binding"/>
    <property type="evidence" value="ECO:0007669"/>
    <property type="project" value="InterPro"/>
</dbReference>